<proteinExistence type="predicted"/>
<dbReference type="InterPro" id="IPR010621">
    <property type="entry name" value="DUF1214"/>
</dbReference>
<feature type="domain" description="DUF1254" evidence="2">
    <location>
        <begin position="77"/>
        <end position="208"/>
    </location>
</feature>
<dbReference type="PANTHER" id="PTHR36509">
    <property type="entry name" value="BLL3101 PROTEIN"/>
    <property type="match status" value="1"/>
</dbReference>
<name>A0A4Y9EKK5_9SPHN</name>
<dbReference type="Gene3D" id="2.60.40.1610">
    <property type="entry name" value="Domain of unknown function DUF1254"/>
    <property type="match status" value="1"/>
</dbReference>
<dbReference type="Pfam" id="PF06742">
    <property type="entry name" value="DUF1214"/>
    <property type="match status" value="1"/>
</dbReference>
<evidence type="ECO:0000259" key="2">
    <source>
        <dbReference type="Pfam" id="PF06863"/>
    </source>
</evidence>
<dbReference type="EMBL" id="SIHO01000003">
    <property type="protein sequence ID" value="TFU01291.1"/>
    <property type="molecule type" value="Genomic_DNA"/>
</dbReference>
<evidence type="ECO:0000259" key="1">
    <source>
        <dbReference type="Pfam" id="PF06742"/>
    </source>
</evidence>
<dbReference type="Pfam" id="PF06863">
    <property type="entry name" value="DUF1254"/>
    <property type="match status" value="1"/>
</dbReference>
<dbReference type="SUPFAM" id="SSF160935">
    <property type="entry name" value="VPA0735-like"/>
    <property type="match status" value="1"/>
</dbReference>
<dbReference type="OrthoDB" id="9777345at2"/>
<dbReference type="InterPro" id="IPR037050">
    <property type="entry name" value="DUF1254_sf"/>
</dbReference>
<reference evidence="3 4" key="1">
    <citation type="submission" date="2019-02" db="EMBL/GenBank/DDBJ databases">
        <title>Polymorphobacter sp. isolated from the lake at the Tibet of China.</title>
        <authorList>
            <person name="Li A."/>
        </authorList>
    </citation>
    <scope>NUCLEOTIDE SEQUENCE [LARGE SCALE GENOMIC DNA]</scope>
    <source>
        <strain evidence="3 4">DJ1R-1</strain>
    </source>
</reference>
<dbReference type="InterPro" id="IPR037049">
    <property type="entry name" value="DUF1214_C_sf"/>
</dbReference>
<evidence type="ECO:0000313" key="3">
    <source>
        <dbReference type="EMBL" id="TFU01291.1"/>
    </source>
</evidence>
<gene>
    <name evidence="3" type="ORF">EUV02_13425</name>
</gene>
<organism evidence="3 4">
    <name type="scientific">Glacieibacterium arshaanense</name>
    <dbReference type="NCBI Taxonomy" id="2511025"/>
    <lineage>
        <taxon>Bacteria</taxon>
        <taxon>Pseudomonadati</taxon>
        <taxon>Pseudomonadota</taxon>
        <taxon>Alphaproteobacteria</taxon>
        <taxon>Sphingomonadales</taxon>
        <taxon>Sphingosinicellaceae</taxon>
        <taxon>Glacieibacterium</taxon>
    </lineage>
</organism>
<sequence length="473" mass="50784">MSGSVLSRRSITLALVIGLGAGIVACKKSGDADTAGAVDTGKIAEAGLVYGFPLVMNYGVLYESFINTASPQYRGPINTIINTARVFTPKDTAVVTPNSDTPYSFAQLDLRAEPMVICVPAIPKERYYSVQLIDMNTMNYGYIGSRTTGNDAGCFMVAGPDWKGETPKGIKAVYNSNTQFSMALFRTQLFNPADIDNVKAIQAGYKLQSLSGFAGTPAPAAAPAINWPAIDKDKAKTGFFDYLAFLLQFIPAQANEAGIRADLAKIGVEAGKPFDMSKLSMAQKAGMLAGMKAGNDKVAKAATSMGKTQNGWNVAKIENTTAATGDDWLRRAAVAQAGIYANDYQEALYPMARTDGAGVKLDGSTSSYTITFPGNALPPVNAFWSVTMYDGKTQLLIDNPINRYLINSPMLPDLKKNPDGGFTIYVSNKSPGADKESNWLPAPNGEIYMVMRLYWPKLDQLEGWQPPAVVKAN</sequence>
<dbReference type="RefSeq" id="WP_135246795.1">
    <property type="nucleotide sequence ID" value="NZ_SIHO01000003.1"/>
</dbReference>
<dbReference type="InterPro" id="IPR010679">
    <property type="entry name" value="DUF1254"/>
</dbReference>
<dbReference type="PANTHER" id="PTHR36509:SF2">
    <property type="entry name" value="BLL3101 PROTEIN"/>
    <property type="match status" value="1"/>
</dbReference>
<dbReference type="AlphaFoldDB" id="A0A4Y9EKK5"/>
<dbReference type="Gene3D" id="2.60.120.600">
    <property type="entry name" value="Domain of unknown function DUF1214, C-terminal domain"/>
    <property type="match status" value="1"/>
</dbReference>
<comment type="caution">
    <text evidence="3">The sequence shown here is derived from an EMBL/GenBank/DDBJ whole genome shotgun (WGS) entry which is preliminary data.</text>
</comment>
<protein>
    <submittedName>
        <fullName evidence="3">DUF1254 domain-containing protein</fullName>
    </submittedName>
</protein>
<evidence type="ECO:0000313" key="4">
    <source>
        <dbReference type="Proteomes" id="UP000297737"/>
    </source>
</evidence>
<accession>A0A4Y9EKK5</accession>
<keyword evidence="4" id="KW-1185">Reference proteome</keyword>
<feature type="domain" description="DUF1214" evidence="1">
    <location>
        <begin position="346"/>
        <end position="457"/>
    </location>
</feature>
<dbReference type="Proteomes" id="UP000297737">
    <property type="component" value="Unassembled WGS sequence"/>
</dbReference>